<protein>
    <submittedName>
        <fullName evidence="5">Larval cuticle protein A2B-like</fullName>
    </submittedName>
</protein>
<dbReference type="PANTHER" id="PTHR12236">
    <property type="entry name" value="STRUCTURAL CONTITUENT OF CUTICLE"/>
    <property type="match status" value="1"/>
</dbReference>
<accession>A0A1W4WXQ8</accession>
<evidence type="ECO:0000256" key="2">
    <source>
        <dbReference type="PROSITE-ProRule" id="PRU00497"/>
    </source>
</evidence>
<dbReference type="Proteomes" id="UP000192223">
    <property type="component" value="Unplaced"/>
</dbReference>
<keyword evidence="1 2" id="KW-0193">Cuticle</keyword>
<dbReference type="PANTHER" id="PTHR12236:SF95">
    <property type="entry name" value="CUTICULAR PROTEIN 76BD, ISOFORM C-RELATED"/>
    <property type="match status" value="1"/>
</dbReference>
<dbReference type="STRING" id="224129.A0A1W4WXQ8"/>
<dbReference type="GO" id="GO:0005615">
    <property type="term" value="C:extracellular space"/>
    <property type="evidence" value="ECO:0007669"/>
    <property type="project" value="TreeGrafter"/>
</dbReference>
<dbReference type="InParanoid" id="A0A1W4WXQ8"/>
<feature type="chain" id="PRO_5010695352" evidence="3">
    <location>
        <begin position="18"/>
        <end position="125"/>
    </location>
</feature>
<name>A0A1W4WXQ8_AGRPL</name>
<dbReference type="Pfam" id="PF00379">
    <property type="entry name" value="Chitin_bind_4"/>
    <property type="match status" value="1"/>
</dbReference>
<dbReference type="GO" id="GO:0042302">
    <property type="term" value="F:structural constituent of cuticle"/>
    <property type="evidence" value="ECO:0007669"/>
    <property type="project" value="UniProtKB-UniRule"/>
</dbReference>
<dbReference type="InterPro" id="IPR000618">
    <property type="entry name" value="Insect_cuticle"/>
</dbReference>
<dbReference type="OrthoDB" id="10071059at2759"/>
<evidence type="ECO:0000313" key="5">
    <source>
        <dbReference type="RefSeq" id="XP_018325307.1"/>
    </source>
</evidence>
<feature type="signal peptide" evidence="3">
    <location>
        <begin position="1"/>
        <end position="17"/>
    </location>
</feature>
<proteinExistence type="predicted"/>
<dbReference type="PROSITE" id="PS00233">
    <property type="entry name" value="CHIT_BIND_RR_1"/>
    <property type="match status" value="1"/>
</dbReference>
<evidence type="ECO:0000313" key="4">
    <source>
        <dbReference type="Proteomes" id="UP000192223"/>
    </source>
</evidence>
<dbReference type="AlphaFoldDB" id="A0A1W4WXQ8"/>
<evidence type="ECO:0000256" key="1">
    <source>
        <dbReference type="ARBA" id="ARBA00022460"/>
    </source>
</evidence>
<dbReference type="RefSeq" id="XP_018325307.1">
    <property type="nucleotide sequence ID" value="XM_018469805.2"/>
</dbReference>
<dbReference type="PRINTS" id="PR00947">
    <property type="entry name" value="CUTICLE"/>
</dbReference>
<dbReference type="InterPro" id="IPR051217">
    <property type="entry name" value="Insect_Cuticle_Struc_Prot"/>
</dbReference>
<dbReference type="KEGG" id="apln:108737119"/>
<dbReference type="PROSITE" id="PS51155">
    <property type="entry name" value="CHIT_BIND_RR_2"/>
    <property type="match status" value="1"/>
</dbReference>
<gene>
    <name evidence="5" type="primary">LOC108737119</name>
</gene>
<sequence>MELKILVLTATLAVVHGGIVGPIGSPPQASAIPVGVPALQTRIEPIDPHPRYAYGYDVNDYITGDSKNHQEVRDGDVVRGVYSLSDSDGTRRIVTYNADPLTGFNAIVQKTPLQPRPGPGPIGLP</sequence>
<keyword evidence="4" id="KW-1185">Reference proteome</keyword>
<reference evidence="5" key="1">
    <citation type="submission" date="2025-08" db="UniProtKB">
        <authorList>
            <consortium name="RefSeq"/>
        </authorList>
    </citation>
    <scope>IDENTIFICATION</scope>
    <source>
        <tissue evidence="5">Entire body</tissue>
    </source>
</reference>
<dbReference type="GeneID" id="108737119"/>
<organism evidence="4 5">
    <name type="scientific">Agrilus planipennis</name>
    <name type="common">Emerald ash borer</name>
    <name type="synonym">Agrilus marcopoli</name>
    <dbReference type="NCBI Taxonomy" id="224129"/>
    <lineage>
        <taxon>Eukaryota</taxon>
        <taxon>Metazoa</taxon>
        <taxon>Ecdysozoa</taxon>
        <taxon>Arthropoda</taxon>
        <taxon>Hexapoda</taxon>
        <taxon>Insecta</taxon>
        <taxon>Pterygota</taxon>
        <taxon>Neoptera</taxon>
        <taxon>Endopterygota</taxon>
        <taxon>Coleoptera</taxon>
        <taxon>Polyphaga</taxon>
        <taxon>Elateriformia</taxon>
        <taxon>Buprestoidea</taxon>
        <taxon>Buprestidae</taxon>
        <taxon>Agrilinae</taxon>
        <taxon>Agrilus</taxon>
    </lineage>
</organism>
<evidence type="ECO:0000256" key="3">
    <source>
        <dbReference type="SAM" id="SignalP"/>
    </source>
</evidence>
<dbReference type="GO" id="GO:0031012">
    <property type="term" value="C:extracellular matrix"/>
    <property type="evidence" value="ECO:0007669"/>
    <property type="project" value="TreeGrafter"/>
</dbReference>
<dbReference type="InterPro" id="IPR031311">
    <property type="entry name" value="CHIT_BIND_RR_consensus"/>
</dbReference>
<keyword evidence="3" id="KW-0732">Signal</keyword>